<dbReference type="EMBL" id="AVOT02053048">
    <property type="protein sequence ID" value="MBW0547924.1"/>
    <property type="molecule type" value="Genomic_DNA"/>
</dbReference>
<accession>A0A9Q3P206</accession>
<evidence type="ECO:0000313" key="2">
    <source>
        <dbReference type="EMBL" id="MBW0547924.1"/>
    </source>
</evidence>
<feature type="compositionally biased region" description="Pro residues" evidence="1">
    <location>
        <begin position="379"/>
        <end position="393"/>
    </location>
</feature>
<dbReference type="Proteomes" id="UP000765509">
    <property type="component" value="Unassembled WGS sequence"/>
</dbReference>
<organism evidence="2 3">
    <name type="scientific">Austropuccinia psidii MF-1</name>
    <dbReference type="NCBI Taxonomy" id="1389203"/>
    <lineage>
        <taxon>Eukaryota</taxon>
        <taxon>Fungi</taxon>
        <taxon>Dikarya</taxon>
        <taxon>Basidiomycota</taxon>
        <taxon>Pucciniomycotina</taxon>
        <taxon>Pucciniomycetes</taxon>
        <taxon>Pucciniales</taxon>
        <taxon>Sphaerophragmiaceae</taxon>
        <taxon>Austropuccinia</taxon>
    </lineage>
</organism>
<feature type="region of interest" description="Disordered" evidence="1">
    <location>
        <begin position="459"/>
        <end position="487"/>
    </location>
</feature>
<feature type="compositionally biased region" description="Pro residues" evidence="1">
    <location>
        <begin position="459"/>
        <end position="477"/>
    </location>
</feature>
<keyword evidence="3" id="KW-1185">Reference proteome</keyword>
<feature type="region of interest" description="Disordered" evidence="1">
    <location>
        <begin position="371"/>
        <end position="402"/>
    </location>
</feature>
<dbReference type="AlphaFoldDB" id="A0A9Q3P206"/>
<name>A0A9Q3P206_9BASI</name>
<reference evidence="2" key="1">
    <citation type="submission" date="2021-03" db="EMBL/GenBank/DDBJ databases">
        <title>Draft genome sequence of rust myrtle Austropuccinia psidii MF-1, a brazilian biotype.</title>
        <authorList>
            <person name="Quecine M.C."/>
            <person name="Pachon D.M.R."/>
            <person name="Bonatelli M.L."/>
            <person name="Correr F.H."/>
            <person name="Franceschini L.M."/>
            <person name="Leite T.F."/>
            <person name="Margarido G.R.A."/>
            <person name="Almeida C.A."/>
            <person name="Ferrarezi J.A."/>
            <person name="Labate C.A."/>
        </authorList>
    </citation>
    <scope>NUCLEOTIDE SEQUENCE</scope>
    <source>
        <strain evidence="2">MF-1</strain>
    </source>
</reference>
<gene>
    <name evidence="2" type="ORF">O181_087639</name>
</gene>
<comment type="caution">
    <text evidence="2">The sequence shown here is derived from an EMBL/GenBank/DDBJ whole genome shotgun (WGS) entry which is preliminary data.</text>
</comment>
<proteinExistence type="predicted"/>
<evidence type="ECO:0000313" key="3">
    <source>
        <dbReference type="Proteomes" id="UP000765509"/>
    </source>
</evidence>
<evidence type="ECO:0000256" key="1">
    <source>
        <dbReference type="SAM" id="MobiDB-lite"/>
    </source>
</evidence>
<sequence length="487" mass="53531">MSTCDEQVGPVIVCPDNGTGMNPLFVYDQNNKSSNYDPLTLTCITPASVLWLGRALQQGASKGYTRTPLSFCLRRAFPFSVAALAATELQFFPHALKLRLLRVLQLLTTSQLHHGIKDHLQLTSPSLSFSPAPLCSSSPAAVLLGVFPLVFLPFHSTKPTPLPFSFSYFQNPTSIHLVHYLHIKLLSTLCSNLITNLNCFFFRCHALYAPSGVSPAFVPRQRPTLVMLSDKHTRNVHLLSAPSNHKAIGVLAQDALARTPLWSMMMKPYPSVNGHRDPKQANGNGSGQLALSPKVLICPPPLLGHHPMIASLPDRSEVIIRPMKDGDGERTFELGPIITMSCHQWDSNAKQTPRQPTPGVSGTQWSEELFHEPSQTKEPPIPGPSPSSQPPEDVPTHEPEPEVAPKQFTEEPFGKSPLLFLHSYQLFLTFSLTTSSLSCHSPLNHYHRKYAHWIPLSPPPSSLPTPPPSHPVPPSPVQSPSHSHDHA</sequence>
<protein>
    <submittedName>
        <fullName evidence="2">Uncharacterized protein</fullName>
    </submittedName>
</protein>